<dbReference type="NCBIfam" id="NF000355">
    <property type="entry name" value="ribo_prot_ABC_F"/>
    <property type="match status" value="1"/>
</dbReference>
<feature type="domain" description="ABC transporter" evidence="4">
    <location>
        <begin position="4"/>
        <end position="263"/>
    </location>
</feature>
<feature type="domain" description="ABC transporter" evidence="4">
    <location>
        <begin position="345"/>
        <end position="557"/>
    </location>
</feature>
<dbReference type="InterPro" id="IPR051309">
    <property type="entry name" value="ABCF_ATPase"/>
</dbReference>
<dbReference type="SUPFAM" id="SSF52540">
    <property type="entry name" value="P-loop containing nucleoside triphosphate hydrolases"/>
    <property type="match status" value="2"/>
</dbReference>
<dbReference type="Gene3D" id="3.40.50.300">
    <property type="entry name" value="P-loop containing nucleotide triphosphate hydrolases"/>
    <property type="match status" value="2"/>
</dbReference>
<dbReference type="PANTHER" id="PTHR42855">
    <property type="entry name" value="ABC TRANSPORTER ATP-BINDING SUBUNIT"/>
    <property type="match status" value="1"/>
</dbReference>
<dbReference type="InterPro" id="IPR003593">
    <property type="entry name" value="AAA+_ATPase"/>
</dbReference>
<dbReference type="InterPro" id="IPR032781">
    <property type="entry name" value="ABC_tran_Xtn"/>
</dbReference>
<feature type="coiled-coil region" evidence="3">
    <location>
        <begin position="254"/>
        <end position="319"/>
    </location>
</feature>
<dbReference type="InterPro" id="IPR027417">
    <property type="entry name" value="P-loop_NTPase"/>
</dbReference>
<dbReference type="PROSITE" id="PS50893">
    <property type="entry name" value="ABC_TRANSPORTER_2"/>
    <property type="match status" value="2"/>
</dbReference>
<sequence>MYAMQWMDLKKMFGTRTVFAGVSGGLLPGEKVGLVGPNGVGKSTFLHVLCGKVPTEDGTVLWDRTVTSERVGLLTQQTEWGSGESVKGYVRAGKVGLLSLEKDLNEIEGLLSVGIISREIEELLVRYGELQERYESLGGYSVEAEVERVLREVGLPDAVWEQEVASLSGGQKTRAQLARLLLQEPEVLLLDEPTNHLDGETIEWLERFVRGYAGTVLAVSHDRVFLDRAVTRILELRKDGMGSYPGDYTAYALAKEAERQRHRSLYEKQQAEARHLQESVDRFRLWAQRAHGGGDKSGAKKMHAKMRHKGRQLEKLQAERVAAPRDQVGMKIGFVGGEAFGNRAFLVEGVAVRFAERTLYEGVTFAVEKGQRVALVGPNGCGKSTLLKVLCGEMEPSDGEVRRSPSVRIGYFGQEVERLDPTRTVLAEVLEIEGLTETDARTILGSFLFRKEEVGKKVGELSQGEKCRVAFVKLMLADVNVLVLDEPTNYLDILSRERMEEALREYSGTLLVVSHDRRLVERLATQVLVFADGAVTHYPGTWQEWQERQARRAQTHVEVRHAEARLLLQMELSRLAEQAADGQLSEEKRAVYVREMDRVSGELRALHD</sequence>
<dbReference type="Pfam" id="PF00005">
    <property type="entry name" value="ABC_tran"/>
    <property type="match status" value="2"/>
</dbReference>
<evidence type="ECO:0000313" key="5">
    <source>
        <dbReference type="EMBL" id="MCX7568388.1"/>
    </source>
</evidence>
<keyword evidence="1" id="KW-0547">Nucleotide-binding</keyword>
<dbReference type="Pfam" id="PF12848">
    <property type="entry name" value="ABC_tran_Xtn"/>
    <property type="match status" value="1"/>
</dbReference>
<evidence type="ECO:0000256" key="2">
    <source>
        <dbReference type="ARBA" id="ARBA00022840"/>
    </source>
</evidence>
<organism evidence="5 6">
    <name type="scientific">Tumebacillus lacus</name>
    <dbReference type="NCBI Taxonomy" id="2995335"/>
    <lineage>
        <taxon>Bacteria</taxon>
        <taxon>Bacillati</taxon>
        <taxon>Bacillota</taxon>
        <taxon>Bacilli</taxon>
        <taxon>Bacillales</taxon>
        <taxon>Alicyclobacillaceae</taxon>
        <taxon>Tumebacillus</taxon>
    </lineage>
</organism>
<dbReference type="SMART" id="SM00382">
    <property type="entry name" value="AAA"/>
    <property type="match status" value="2"/>
</dbReference>
<reference evidence="5 6" key="1">
    <citation type="submission" date="2022-11" db="EMBL/GenBank/DDBJ databases">
        <title>Study of microbial diversity in lake waters.</title>
        <authorList>
            <person name="Zhang J."/>
        </authorList>
    </citation>
    <scope>NUCLEOTIDE SEQUENCE [LARGE SCALE GENOMIC DNA]</scope>
    <source>
        <strain evidence="5 6">DT12</strain>
    </source>
</reference>
<keyword evidence="3" id="KW-0175">Coiled coil</keyword>
<keyword evidence="6" id="KW-1185">Reference proteome</keyword>
<evidence type="ECO:0000256" key="3">
    <source>
        <dbReference type="SAM" id="Coils"/>
    </source>
</evidence>
<dbReference type="Proteomes" id="UP001208017">
    <property type="component" value="Unassembled WGS sequence"/>
</dbReference>
<accession>A0ABT3WXF8</accession>
<dbReference type="RefSeq" id="WP_267149643.1">
    <property type="nucleotide sequence ID" value="NZ_JAPMLT010000001.1"/>
</dbReference>
<dbReference type="PANTHER" id="PTHR42855:SF2">
    <property type="entry name" value="DRUG RESISTANCE ABC TRANSPORTER,ATP-BINDING PROTEIN"/>
    <property type="match status" value="1"/>
</dbReference>
<keyword evidence="2" id="KW-0067">ATP-binding</keyword>
<protein>
    <submittedName>
        <fullName evidence="5">ABC-F type ribosomal protection protein</fullName>
    </submittedName>
</protein>
<comment type="caution">
    <text evidence="5">The sequence shown here is derived from an EMBL/GenBank/DDBJ whole genome shotgun (WGS) entry which is preliminary data.</text>
</comment>
<dbReference type="InterPro" id="IPR003439">
    <property type="entry name" value="ABC_transporter-like_ATP-bd"/>
</dbReference>
<name>A0ABT3WXF8_9BACL</name>
<dbReference type="EMBL" id="JAPMLT010000001">
    <property type="protein sequence ID" value="MCX7568388.1"/>
    <property type="molecule type" value="Genomic_DNA"/>
</dbReference>
<evidence type="ECO:0000256" key="1">
    <source>
        <dbReference type="ARBA" id="ARBA00022741"/>
    </source>
</evidence>
<proteinExistence type="predicted"/>
<evidence type="ECO:0000313" key="6">
    <source>
        <dbReference type="Proteomes" id="UP001208017"/>
    </source>
</evidence>
<gene>
    <name evidence="5" type="primary">abc-f</name>
    <name evidence="5" type="ORF">OS242_00180</name>
</gene>
<evidence type="ECO:0000259" key="4">
    <source>
        <dbReference type="PROSITE" id="PS50893"/>
    </source>
</evidence>
<dbReference type="InterPro" id="IPR017871">
    <property type="entry name" value="ABC_transporter-like_CS"/>
</dbReference>
<dbReference type="PROSITE" id="PS00211">
    <property type="entry name" value="ABC_TRANSPORTER_1"/>
    <property type="match status" value="1"/>
</dbReference>
<dbReference type="CDD" id="cd03221">
    <property type="entry name" value="ABCF_EF-3"/>
    <property type="match status" value="2"/>
</dbReference>